<dbReference type="GO" id="GO:0006047">
    <property type="term" value="P:UDP-N-acetylglucosamine metabolic process"/>
    <property type="evidence" value="ECO:0007669"/>
    <property type="project" value="TreeGrafter"/>
</dbReference>
<keyword evidence="5" id="KW-0315">Glutamine amidotransferase</keyword>
<keyword evidence="3" id="KW-0032">Aminotransferase</keyword>
<feature type="domain" description="Glutamine amidotransferase type-2" evidence="6">
    <location>
        <begin position="2"/>
        <end position="256"/>
    </location>
</feature>
<organism evidence="7">
    <name type="scientific">marine sediment metagenome</name>
    <dbReference type="NCBI Taxonomy" id="412755"/>
    <lineage>
        <taxon>unclassified sequences</taxon>
        <taxon>metagenomes</taxon>
        <taxon>ecological metagenomes</taxon>
    </lineage>
</organism>
<gene>
    <name evidence="7" type="ORF">S03H2_02336</name>
</gene>
<evidence type="ECO:0000256" key="5">
    <source>
        <dbReference type="ARBA" id="ARBA00022962"/>
    </source>
</evidence>
<dbReference type="PANTHER" id="PTHR10937:SF0">
    <property type="entry name" value="GLUTAMINE--FRUCTOSE-6-PHOSPHATE TRANSAMINASE (ISOMERIZING)"/>
    <property type="match status" value="1"/>
</dbReference>
<dbReference type="PANTHER" id="PTHR10937">
    <property type="entry name" value="GLUCOSAMINE--FRUCTOSE-6-PHOSPHATE AMINOTRANSFERASE, ISOMERIZING"/>
    <property type="match status" value="1"/>
</dbReference>
<dbReference type="SUPFAM" id="SSF51161">
    <property type="entry name" value="Trimeric LpxA-like enzymes"/>
    <property type="match status" value="1"/>
</dbReference>
<evidence type="ECO:0000256" key="4">
    <source>
        <dbReference type="ARBA" id="ARBA00022679"/>
    </source>
</evidence>
<reference evidence="7" key="1">
    <citation type="journal article" date="2014" name="Front. Microbiol.">
        <title>High frequency of phylogenetically diverse reductive dehalogenase-homologous genes in deep subseafloor sedimentary metagenomes.</title>
        <authorList>
            <person name="Kawai M."/>
            <person name="Futagami T."/>
            <person name="Toyoda A."/>
            <person name="Takaki Y."/>
            <person name="Nishi S."/>
            <person name="Hori S."/>
            <person name="Arai W."/>
            <person name="Tsubouchi T."/>
            <person name="Morono Y."/>
            <person name="Uchiyama I."/>
            <person name="Ito T."/>
            <person name="Fujiyama A."/>
            <person name="Inagaki F."/>
            <person name="Takami H."/>
        </authorList>
    </citation>
    <scope>NUCLEOTIDE SEQUENCE</scope>
    <source>
        <strain evidence="7">Expedition CK06-06</strain>
    </source>
</reference>
<name>X1DUI7_9ZZZZ</name>
<dbReference type="CDD" id="cd00714">
    <property type="entry name" value="GFAT"/>
    <property type="match status" value="1"/>
</dbReference>
<keyword evidence="4" id="KW-0808">Transferase</keyword>
<dbReference type="InterPro" id="IPR029055">
    <property type="entry name" value="Ntn_hydrolases_N"/>
</dbReference>
<dbReference type="SUPFAM" id="SSF56235">
    <property type="entry name" value="N-terminal nucleophile aminohydrolases (Ntn hydrolases)"/>
    <property type="match status" value="1"/>
</dbReference>
<dbReference type="GO" id="GO:0004360">
    <property type="term" value="F:glutamine-fructose-6-phosphate transaminase (isomerizing) activity"/>
    <property type="evidence" value="ECO:0007669"/>
    <property type="project" value="UniProtKB-EC"/>
</dbReference>
<dbReference type="GO" id="GO:0006002">
    <property type="term" value="P:fructose 6-phosphate metabolic process"/>
    <property type="evidence" value="ECO:0007669"/>
    <property type="project" value="TreeGrafter"/>
</dbReference>
<evidence type="ECO:0000256" key="1">
    <source>
        <dbReference type="ARBA" id="ARBA00001031"/>
    </source>
</evidence>
<dbReference type="Pfam" id="PF00132">
    <property type="entry name" value="Hexapep"/>
    <property type="match status" value="1"/>
</dbReference>
<comment type="caution">
    <text evidence="7">The sequence shown here is derived from an EMBL/GenBank/DDBJ whole genome shotgun (WGS) entry which is preliminary data.</text>
</comment>
<protein>
    <recommendedName>
        <fullName evidence="2">glutamine--fructose-6-phosphate transaminase (isomerizing)</fullName>
        <ecNumber evidence="2">2.6.1.16</ecNumber>
    </recommendedName>
</protein>
<proteinExistence type="predicted"/>
<dbReference type="EC" id="2.6.1.16" evidence="2"/>
<evidence type="ECO:0000256" key="3">
    <source>
        <dbReference type="ARBA" id="ARBA00022576"/>
    </source>
</evidence>
<dbReference type="Gene3D" id="3.60.20.10">
    <property type="entry name" value="Glutamine Phosphoribosylpyrophosphate, subunit 1, domain 1"/>
    <property type="match status" value="1"/>
</dbReference>
<dbReference type="GO" id="GO:0006487">
    <property type="term" value="P:protein N-linked glycosylation"/>
    <property type="evidence" value="ECO:0007669"/>
    <property type="project" value="TreeGrafter"/>
</dbReference>
<dbReference type="Pfam" id="PF13522">
    <property type="entry name" value="GATase_6"/>
    <property type="match status" value="1"/>
</dbReference>
<accession>X1DUI7</accession>
<dbReference type="PROSITE" id="PS51278">
    <property type="entry name" value="GATASE_TYPE_2"/>
    <property type="match status" value="1"/>
</dbReference>
<evidence type="ECO:0000313" key="7">
    <source>
        <dbReference type="EMBL" id="GAH24696.1"/>
    </source>
</evidence>
<sequence>MCGIFGCVTKNQEISVGKVVFEGIKRLEYRGYDSCGIVSLYNSKLFIKKEAGKIDDIHKKIKLDEFPSGSKLALAHTRWATHGAPTKQNSHPHLDCLSKIAVVHNGIIENFIELRNELTSIGHTFKSETDSEVIPHLIEDFMKKGDNLKVAIINALKKCEGAYAIAVCQVDNPDLIIVARKESPLIIGIDSGRRKLGAIIGPNVQTGINASIMCGKKIGENSVIGAQTLVTEDVPPNTLYYQDSSEGIKKKSNPFY</sequence>
<dbReference type="InterPro" id="IPR011004">
    <property type="entry name" value="Trimer_LpxA-like_sf"/>
</dbReference>
<dbReference type="InterPro" id="IPR047084">
    <property type="entry name" value="GFAT_N"/>
</dbReference>
<comment type="catalytic activity">
    <reaction evidence="1">
        <text>D-fructose 6-phosphate + L-glutamine = D-glucosamine 6-phosphate + L-glutamate</text>
        <dbReference type="Rhea" id="RHEA:13237"/>
        <dbReference type="ChEBI" id="CHEBI:29985"/>
        <dbReference type="ChEBI" id="CHEBI:58359"/>
        <dbReference type="ChEBI" id="CHEBI:58725"/>
        <dbReference type="ChEBI" id="CHEBI:61527"/>
        <dbReference type="EC" id="2.6.1.16"/>
    </reaction>
</comment>
<dbReference type="InterPro" id="IPR001451">
    <property type="entry name" value="Hexapep"/>
</dbReference>
<dbReference type="AlphaFoldDB" id="X1DUI7"/>
<evidence type="ECO:0000256" key="2">
    <source>
        <dbReference type="ARBA" id="ARBA00012916"/>
    </source>
</evidence>
<dbReference type="EMBL" id="BARU01000769">
    <property type="protein sequence ID" value="GAH24696.1"/>
    <property type="molecule type" value="Genomic_DNA"/>
</dbReference>
<evidence type="ECO:0000259" key="6">
    <source>
        <dbReference type="PROSITE" id="PS51278"/>
    </source>
</evidence>
<dbReference type="InterPro" id="IPR017932">
    <property type="entry name" value="GATase_2_dom"/>
</dbReference>